<sequence length="103" mass="11384">MHDSIDRIDAMTFQKKVIYFFDLQGSKFIDDQLTVNIIVSDGNAAAAVKITGLAPTDAAHRKAFGNLVFFQLGEHRQDADHRTAEGGRGIKIFIDGYKIDATI</sequence>
<gene>
    <name evidence="1" type="ORF">SDC9_141691</name>
</gene>
<dbReference type="EMBL" id="VSSQ01041161">
    <property type="protein sequence ID" value="MPM94545.1"/>
    <property type="molecule type" value="Genomic_DNA"/>
</dbReference>
<organism evidence="1">
    <name type="scientific">bioreactor metagenome</name>
    <dbReference type="NCBI Taxonomy" id="1076179"/>
    <lineage>
        <taxon>unclassified sequences</taxon>
        <taxon>metagenomes</taxon>
        <taxon>ecological metagenomes</taxon>
    </lineage>
</organism>
<comment type="caution">
    <text evidence="1">The sequence shown here is derived from an EMBL/GenBank/DDBJ whole genome shotgun (WGS) entry which is preliminary data.</text>
</comment>
<evidence type="ECO:0000313" key="1">
    <source>
        <dbReference type="EMBL" id="MPM94545.1"/>
    </source>
</evidence>
<accession>A0A645DYZ3</accession>
<proteinExistence type="predicted"/>
<protein>
    <submittedName>
        <fullName evidence="1">Uncharacterized protein</fullName>
    </submittedName>
</protein>
<dbReference type="AlphaFoldDB" id="A0A645DYZ3"/>
<name>A0A645DYZ3_9ZZZZ</name>
<reference evidence="1" key="1">
    <citation type="submission" date="2019-08" db="EMBL/GenBank/DDBJ databases">
        <authorList>
            <person name="Kucharzyk K."/>
            <person name="Murdoch R.W."/>
            <person name="Higgins S."/>
            <person name="Loffler F."/>
        </authorList>
    </citation>
    <scope>NUCLEOTIDE SEQUENCE</scope>
</reference>